<name>A0A8X6VT55_TRICX</name>
<reference evidence="1" key="1">
    <citation type="submission" date="2020-08" db="EMBL/GenBank/DDBJ databases">
        <title>Multicomponent nature underlies the extraordinary mechanical properties of spider dragline silk.</title>
        <authorList>
            <person name="Kono N."/>
            <person name="Nakamura H."/>
            <person name="Mori M."/>
            <person name="Yoshida Y."/>
            <person name="Ohtoshi R."/>
            <person name="Malay A.D."/>
            <person name="Moran D.A.P."/>
            <person name="Tomita M."/>
            <person name="Numata K."/>
            <person name="Arakawa K."/>
        </authorList>
    </citation>
    <scope>NUCLEOTIDE SEQUENCE</scope>
</reference>
<dbReference type="EMBL" id="BMAU01021357">
    <property type="protein sequence ID" value="GFY21080.1"/>
    <property type="molecule type" value="Genomic_DNA"/>
</dbReference>
<proteinExistence type="predicted"/>
<dbReference type="AlphaFoldDB" id="A0A8X6VT55"/>
<sequence>MASQERKMSSSTFGPARKIIHSHPSQNCILMEIRFYCSKRRTWMLHKAIEDRPRNFEPLSCNKENWADIPPSKLPHNVSVRTLRLDRFVVHHSLHVEVLS</sequence>
<keyword evidence="2" id="KW-1185">Reference proteome</keyword>
<gene>
    <name evidence="1" type="ORF">TNCV_3991241</name>
</gene>
<evidence type="ECO:0000313" key="1">
    <source>
        <dbReference type="EMBL" id="GFY21080.1"/>
    </source>
</evidence>
<protein>
    <submittedName>
        <fullName evidence="1">Uncharacterized protein</fullName>
    </submittedName>
</protein>
<accession>A0A8X6VT55</accession>
<organism evidence="1 2">
    <name type="scientific">Trichonephila clavipes</name>
    <name type="common">Golden silk orbweaver</name>
    <name type="synonym">Nephila clavipes</name>
    <dbReference type="NCBI Taxonomy" id="2585209"/>
    <lineage>
        <taxon>Eukaryota</taxon>
        <taxon>Metazoa</taxon>
        <taxon>Ecdysozoa</taxon>
        <taxon>Arthropoda</taxon>
        <taxon>Chelicerata</taxon>
        <taxon>Arachnida</taxon>
        <taxon>Araneae</taxon>
        <taxon>Araneomorphae</taxon>
        <taxon>Entelegynae</taxon>
        <taxon>Araneoidea</taxon>
        <taxon>Nephilidae</taxon>
        <taxon>Trichonephila</taxon>
    </lineage>
</organism>
<evidence type="ECO:0000313" key="2">
    <source>
        <dbReference type="Proteomes" id="UP000887159"/>
    </source>
</evidence>
<dbReference type="Proteomes" id="UP000887159">
    <property type="component" value="Unassembled WGS sequence"/>
</dbReference>
<comment type="caution">
    <text evidence="1">The sequence shown here is derived from an EMBL/GenBank/DDBJ whole genome shotgun (WGS) entry which is preliminary data.</text>
</comment>